<comment type="caution">
    <text evidence="1">The sequence shown here is derived from an EMBL/GenBank/DDBJ whole genome shotgun (WGS) entry which is preliminary data.</text>
</comment>
<evidence type="ECO:0000313" key="1">
    <source>
        <dbReference type="EMBL" id="KAK5934780.1"/>
    </source>
</evidence>
<dbReference type="Proteomes" id="UP001331515">
    <property type="component" value="Unassembled WGS sequence"/>
</dbReference>
<sequence length="75" mass="8759">MESIVMDQEFISRDQRVLVVSLPSSIKLTWTPYLWRLRSEAAVCSTGGSTLETGHSQDRPWWREVVNTWCEEIFL</sequence>
<gene>
    <name evidence="1" type="ORF">CgunFtcFv8_020205</name>
</gene>
<organism evidence="1 2">
    <name type="scientific">Champsocephalus gunnari</name>
    <name type="common">Mackerel icefish</name>
    <dbReference type="NCBI Taxonomy" id="52237"/>
    <lineage>
        <taxon>Eukaryota</taxon>
        <taxon>Metazoa</taxon>
        <taxon>Chordata</taxon>
        <taxon>Craniata</taxon>
        <taxon>Vertebrata</taxon>
        <taxon>Euteleostomi</taxon>
        <taxon>Actinopterygii</taxon>
        <taxon>Neopterygii</taxon>
        <taxon>Teleostei</taxon>
        <taxon>Neoteleostei</taxon>
        <taxon>Acanthomorphata</taxon>
        <taxon>Eupercaria</taxon>
        <taxon>Perciformes</taxon>
        <taxon>Notothenioidei</taxon>
        <taxon>Channichthyidae</taxon>
        <taxon>Champsocephalus</taxon>
    </lineage>
</organism>
<reference evidence="1 2" key="1">
    <citation type="journal article" date="2023" name="Mol. Biol. Evol.">
        <title>Genomics of Secondarily Temperate Adaptation in the Only Non-Antarctic Icefish.</title>
        <authorList>
            <person name="Rivera-Colon A.G."/>
            <person name="Rayamajhi N."/>
            <person name="Minhas B.F."/>
            <person name="Madrigal G."/>
            <person name="Bilyk K.T."/>
            <person name="Yoon V."/>
            <person name="Hune M."/>
            <person name="Gregory S."/>
            <person name="Cheng C.H.C."/>
            <person name="Catchen J.M."/>
        </authorList>
    </citation>
    <scope>NUCLEOTIDE SEQUENCE [LARGE SCALE GENOMIC DNA]</scope>
    <source>
        <tissue evidence="1">White muscle</tissue>
    </source>
</reference>
<accession>A0AAN8E6T2</accession>
<dbReference type="AlphaFoldDB" id="A0AAN8E6T2"/>
<proteinExistence type="predicted"/>
<dbReference type="EMBL" id="JAURVH010001513">
    <property type="protein sequence ID" value="KAK5934780.1"/>
    <property type="molecule type" value="Genomic_DNA"/>
</dbReference>
<name>A0AAN8E6T2_CHAGU</name>
<protein>
    <submittedName>
        <fullName evidence="1">Uncharacterized protein</fullName>
    </submittedName>
</protein>
<keyword evidence="2" id="KW-1185">Reference proteome</keyword>
<evidence type="ECO:0000313" key="2">
    <source>
        <dbReference type="Proteomes" id="UP001331515"/>
    </source>
</evidence>